<proteinExistence type="predicted"/>
<evidence type="ECO:0000256" key="6">
    <source>
        <dbReference type="SAM" id="Phobius"/>
    </source>
</evidence>
<gene>
    <name evidence="7" type="ORF">PaG_02239</name>
</gene>
<dbReference type="PANTHER" id="PTHR13146:SF0">
    <property type="entry name" value="SOLUTE CARRIER FAMILY 35 MEMBER F6"/>
    <property type="match status" value="1"/>
</dbReference>
<dbReference type="SUPFAM" id="SSF103481">
    <property type="entry name" value="Multidrug resistance efflux transporter EmrE"/>
    <property type="match status" value="1"/>
</dbReference>
<dbReference type="Pfam" id="PF04142">
    <property type="entry name" value="Nuc_sug_transp"/>
    <property type="match status" value="1"/>
</dbReference>
<evidence type="ECO:0000313" key="7">
    <source>
        <dbReference type="EMBL" id="ETS63914.1"/>
    </source>
</evidence>
<feature type="transmembrane region" description="Helical" evidence="6">
    <location>
        <begin position="542"/>
        <end position="562"/>
    </location>
</feature>
<feature type="transmembrane region" description="Helical" evidence="6">
    <location>
        <begin position="329"/>
        <end position="349"/>
    </location>
</feature>
<keyword evidence="2 6" id="KW-0812">Transmembrane</keyword>
<feature type="transmembrane region" description="Helical" evidence="6">
    <location>
        <begin position="301"/>
        <end position="323"/>
    </location>
</feature>
<dbReference type="GO" id="GO:0000139">
    <property type="term" value="C:Golgi membrane"/>
    <property type="evidence" value="ECO:0007669"/>
    <property type="project" value="InterPro"/>
</dbReference>
<evidence type="ECO:0000313" key="8">
    <source>
        <dbReference type="Proteomes" id="UP000019462"/>
    </source>
</evidence>
<evidence type="ECO:0000256" key="2">
    <source>
        <dbReference type="ARBA" id="ARBA00022692"/>
    </source>
</evidence>
<dbReference type="EMBL" id="AWNI01000008">
    <property type="protein sequence ID" value="ETS63914.1"/>
    <property type="molecule type" value="Genomic_DNA"/>
</dbReference>
<accession>W3VQR9</accession>
<evidence type="ECO:0008006" key="9">
    <source>
        <dbReference type="Google" id="ProtNLM"/>
    </source>
</evidence>
<evidence type="ECO:0000256" key="5">
    <source>
        <dbReference type="SAM" id="MobiDB-lite"/>
    </source>
</evidence>
<dbReference type="PANTHER" id="PTHR13146">
    <property type="match status" value="1"/>
</dbReference>
<dbReference type="HOGENOM" id="CLU_025028_3_1_1"/>
<keyword evidence="4 6" id="KW-0472">Membrane</keyword>
<feature type="transmembrane region" description="Helical" evidence="6">
    <location>
        <begin position="356"/>
        <end position="378"/>
    </location>
</feature>
<organism evidence="7 8">
    <name type="scientific">Moesziomyces aphidis</name>
    <name type="common">Pseudozyma aphidis</name>
    <dbReference type="NCBI Taxonomy" id="84754"/>
    <lineage>
        <taxon>Eukaryota</taxon>
        <taxon>Fungi</taxon>
        <taxon>Dikarya</taxon>
        <taxon>Basidiomycota</taxon>
        <taxon>Ustilaginomycotina</taxon>
        <taxon>Ustilaginomycetes</taxon>
        <taxon>Ustilaginales</taxon>
        <taxon>Ustilaginaceae</taxon>
        <taxon>Moesziomyces</taxon>
    </lineage>
</organism>
<feature type="compositionally biased region" description="Low complexity" evidence="5">
    <location>
        <begin position="62"/>
        <end position="72"/>
    </location>
</feature>
<feature type="region of interest" description="Disordered" evidence="5">
    <location>
        <begin position="46"/>
        <end position="110"/>
    </location>
</feature>
<name>W3VQR9_MOEAP</name>
<dbReference type="AlphaFoldDB" id="W3VQR9"/>
<dbReference type="OrthoDB" id="408493at2759"/>
<feature type="transmembrane region" description="Helical" evidence="6">
    <location>
        <begin position="431"/>
        <end position="453"/>
    </location>
</feature>
<keyword evidence="8" id="KW-1185">Reference proteome</keyword>
<feature type="transmembrane region" description="Helical" evidence="6">
    <location>
        <begin position="398"/>
        <end position="419"/>
    </location>
</feature>
<dbReference type="InterPro" id="IPR007271">
    <property type="entry name" value="Nuc_sug_transpt"/>
</dbReference>
<feature type="transmembrane region" description="Helical" evidence="6">
    <location>
        <begin position="117"/>
        <end position="135"/>
    </location>
</feature>
<comment type="subcellular location">
    <subcellularLocation>
        <location evidence="1">Membrane</location>
        <topology evidence="1">Multi-pass membrane protein</topology>
    </subcellularLocation>
</comment>
<evidence type="ECO:0000256" key="1">
    <source>
        <dbReference type="ARBA" id="ARBA00004141"/>
    </source>
</evidence>
<comment type="caution">
    <text evidence="7">The sequence shown here is derived from an EMBL/GenBank/DDBJ whole genome shotgun (WGS) entry which is preliminary data.</text>
</comment>
<dbReference type="InterPro" id="IPR037185">
    <property type="entry name" value="EmrE-like"/>
</dbReference>
<dbReference type="Proteomes" id="UP000019462">
    <property type="component" value="Unassembled WGS sequence"/>
</dbReference>
<protein>
    <recommendedName>
        <fullName evidence="9">Integral membrane protein</fullName>
    </recommendedName>
</protein>
<dbReference type="GO" id="GO:0015165">
    <property type="term" value="F:pyrimidine nucleotide-sugar transmembrane transporter activity"/>
    <property type="evidence" value="ECO:0007669"/>
    <property type="project" value="InterPro"/>
</dbReference>
<keyword evidence="3 6" id="KW-1133">Transmembrane helix</keyword>
<sequence>MSWICGILRGASDPYLGPASPDCAATIPAHNLDAIELVALSASQAHPSVATGDQEPRHRQTSKTAASDSATAEPPHTPARSSRKSQAPSSTTPETHTDANADDDDDAKPKMLNTRSLVPVFVVGMLITGISNSLLNKYQDMQCVANCDSPDPRKRQEFSQPVWQTLQMFLGECLCLLPILLRAIYARVSGNSARDAALKKPLLQAPPDSGIVFDGDASPRDRGLSAISSYQATRGRVHTGATHAPTDPSVPAPPFEIASRAVQPGELDESAFTTANDSSYLDVDTDEIDAVKGETMSGKAVGLFFMPALCDICGTTLMNVGLLFTPVSIYQMTRGALVLWVGVFSVIFLRRHLHLFQWLSLVTVMMGVSVVGLSGTVFKAPEASPSSEGDDEIPETAQALLGVLLILFAQLFTASQFVLEEKIMSRYSVEPLLAVGYEGLFGAATTLVAMPLLHYFVGSTPEGRGGYFDMSAGFYQIISVPAVLRSSIAICFTIAFFNFFGLSVTRNVSATARSTIDTCRTLGIWVVSLTLGWETFKLQSGSLQVLGFVLLVYGTFLFNGIVSPPGFCMPRERDGYSHLAQDENASEFEDEHRRA</sequence>
<evidence type="ECO:0000256" key="3">
    <source>
        <dbReference type="ARBA" id="ARBA00022989"/>
    </source>
</evidence>
<evidence type="ECO:0000256" key="4">
    <source>
        <dbReference type="ARBA" id="ARBA00023136"/>
    </source>
</evidence>
<feature type="compositionally biased region" description="Polar residues" evidence="5">
    <location>
        <begin position="84"/>
        <end position="94"/>
    </location>
</feature>
<feature type="transmembrane region" description="Helical" evidence="6">
    <location>
        <begin position="473"/>
        <end position="497"/>
    </location>
</feature>
<reference evidence="7 8" key="1">
    <citation type="journal article" date="2014" name="Genome Announc.">
        <title>Genome sequence of the basidiomycetous fungus Pseudozyma aphidis DSM70725, an efficient producer of biosurfactant mannosylerythritol lipids.</title>
        <authorList>
            <person name="Lorenz S."/>
            <person name="Guenther M."/>
            <person name="Grumaz C."/>
            <person name="Rupp S."/>
            <person name="Zibek S."/>
            <person name="Sohn K."/>
        </authorList>
    </citation>
    <scope>NUCLEOTIDE SEQUENCE [LARGE SCALE GENOMIC DNA]</scope>
    <source>
        <strain evidence="8">ATCC 32657 / CBS 517.83 / DSM 70725 / JCM 10318 / NBRC 10182 / NRRL Y-7954 / St-0401</strain>
    </source>
</reference>